<protein>
    <recommendedName>
        <fullName evidence="2">PNPLA domain-containing protein</fullName>
    </recommendedName>
</protein>
<name>A0A381TVT1_9ZZZZ</name>
<evidence type="ECO:0000313" key="3">
    <source>
        <dbReference type="EMBL" id="SVA19541.1"/>
    </source>
</evidence>
<dbReference type="EMBL" id="UINC01005168">
    <property type="protein sequence ID" value="SVA19541.1"/>
    <property type="molecule type" value="Genomic_DNA"/>
</dbReference>
<dbReference type="InterPro" id="IPR016035">
    <property type="entry name" value="Acyl_Trfase/lysoPLipase"/>
</dbReference>
<gene>
    <name evidence="3" type="ORF">METZ01_LOCUS72395</name>
</gene>
<sequence length="199" mass="22141">MASSAIPFFFPAIKLDDGWYGDGSIRMMAPCSPAIHLGARRILAISNHHQTDGSEEVNPTSATYPPPAQIAGRLVQSMFLDDLDRDEWNLKRLNRLTRQLPASQCEGLRPVELVVVRPSCDLGRLAHEFEPRLPALFRHMTRGLGSRKTNSSALLSLLMFQKDYVERLMEIGKDDADRNADRVARLLEGTNSQQPTSGG</sequence>
<evidence type="ECO:0000256" key="1">
    <source>
        <dbReference type="ARBA" id="ARBA00023098"/>
    </source>
</evidence>
<reference evidence="3" key="1">
    <citation type="submission" date="2018-05" db="EMBL/GenBank/DDBJ databases">
        <authorList>
            <person name="Lanie J.A."/>
            <person name="Ng W.-L."/>
            <person name="Kazmierczak K.M."/>
            <person name="Andrzejewski T.M."/>
            <person name="Davidsen T.M."/>
            <person name="Wayne K.J."/>
            <person name="Tettelin H."/>
            <person name="Glass J.I."/>
            <person name="Rusch D."/>
            <person name="Podicherti R."/>
            <person name="Tsui H.-C.T."/>
            <person name="Winkler M.E."/>
        </authorList>
    </citation>
    <scope>NUCLEOTIDE SEQUENCE</scope>
</reference>
<dbReference type="GO" id="GO:0006629">
    <property type="term" value="P:lipid metabolic process"/>
    <property type="evidence" value="ECO:0007669"/>
    <property type="project" value="UniProtKB-KW"/>
</dbReference>
<organism evidence="3">
    <name type="scientific">marine metagenome</name>
    <dbReference type="NCBI Taxonomy" id="408172"/>
    <lineage>
        <taxon>unclassified sequences</taxon>
        <taxon>metagenomes</taxon>
        <taxon>ecological metagenomes</taxon>
    </lineage>
</organism>
<dbReference type="PROSITE" id="PS51635">
    <property type="entry name" value="PNPLA"/>
    <property type="match status" value="1"/>
</dbReference>
<dbReference type="InterPro" id="IPR002641">
    <property type="entry name" value="PNPLA_dom"/>
</dbReference>
<dbReference type="AlphaFoldDB" id="A0A381TVT1"/>
<proteinExistence type="predicted"/>
<keyword evidence="1" id="KW-0443">Lipid metabolism</keyword>
<dbReference type="Gene3D" id="3.40.1090.10">
    <property type="entry name" value="Cytosolic phospholipase A2 catalytic domain"/>
    <property type="match status" value="1"/>
</dbReference>
<feature type="domain" description="PNPLA" evidence="2">
    <location>
        <begin position="1"/>
        <end position="35"/>
    </location>
</feature>
<accession>A0A381TVT1</accession>
<evidence type="ECO:0000259" key="2">
    <source>
        <dbReference type="PROSITE" id="PS51635"/>
    </source>
</evidence>
<dbReference type="SUPFAM" id="SSF52151">
    <property type="entry name" value="FabD/lysophospholipase-like"/>
    <property type="match status" value="1"/>
</dbReference>